<dbReference type="EMBL" id="NIPO01000001">
    <property type="protein sequence ID" value="PJR03686.1"/>
    <property type="molecule type" value="Genomic_DNA"/>
</dbReference>
<name>A0A2M9R483_9FLAO</name>
<protein>
    <submittedName>
        <fullName evidence="1">Uncharacterized protein</fullName>
    </submittedName>
</protein>
<reference evidence="1 2" key="1">
    <citation type="submission" date="2017-06" db="EMBL/GenBank/DDBJ databases">
        <title>Description of Avrilella dinanensis gen. nov. sp. nov.</title>
        <authorList>
            <person name="Leyer C."/>
            <person name="Sassi M."/>
            <person name="Minet J."/>
            <person name="Kayal S."/>
            <person name="Cattoir V."/>
        </authorList>
    </citation>
    <scope>NUCLEOTIDE SEQUENCE [LARGE SCALE GENOMIC DNA]</scope>
    <source>
        <strain evidence="1 2">UR159</strain>
    </source>
</reference>
<dbReference type="AlphaFoldDB" id="A0A2M9R483"/>
<evidence type="ECO:0000313" key="2">
    <source>
        <dbReference type="Proteomes" id="UP000231960"/>
    </source>
</evidence>
<proteinExistence type="predicted"/>
<dbReference type="Proteomes" id="UP000231960">
    <property type="component" value="Unassembled WGS sequence"/>
</dbReference>
<comment type="caution">
    <text evidence="1">The sequence shown here is derived from an EMBL/GenBank/DDBJ whole genome shotgun (WGS) entry which is preliminary data.</text>
</comment>
<gene>
    <name evidence="1" type="ORF">CDL10_03485</name>
</gene>
<keyword evidence="2" id="KW-1185">Reference proteome</keyword>
<accession>A0A2M9R483</accession>
<sequence>MTTTINHFYGHKKHGYEISYPCFFMIPFFPHERIALPIASSSPTEIEDSTKSMTIVVFKEFY</sequence>
<evidence type="ECO:0000313" key="1">
    <source>
        <dbReference type="EMBL" id="PJR03686.1"/>
    </source>
</evidence>
<organism evidence="1 2">
    <name type="scientific">Avrilella dinanensis</name>
    <dbReference type="NCBI Taxonomy" id="2008672"/>
    <lineage>
        <taxon>Bacteria</taxon>
        <taxon>Pseudomonadati</taxon>
        <taxon>Bacteroidota</taxon>
        <taxon>Flavobacteriia</taxon>
        <taxon>Flavobacteriales</taxon>
        <taxon>Flavobacteriaceae</taxon>
        <taxon>Avrilella</taxon>
    </lineage>
</organism>